<sequence>MNIYRISSDSFWYDQKDSAAAGGREDRGESANALAASGWRGRTHRRGTPTLPGLPPRAPPPRLDGHTLRLPSPTAFSSALPRLLLHWRGGPPTPRPPRRGPSSSLRRRRHTTRPPPPRVAASPAHPSGRRCLTPPVVEPDLGRRHGLHDASSDTSPLWPPHKEARSGLPPAGSRPRRRWASMVAASSSSRRAPSSTPADGGSSDLAIERPWGFHCDLDWTPEGDR</sequence>
<evidence type="ECO:0000313" key="2">
    <source>
        <dbReference type="EMBL" id="WVZ61090.1"/>
    </source>
</evidence>
<evidence type="ECO:0000313" key="3">
    <source>
        <dbReference type="Proteomes" id="UP001341281"/>
    </source>
</evidence>
<organism evidence="2 3">
    <name type="scientific">Paspalum notatum var. saurae</name>
    <dbReference type="NCBI Taxonomy" id="547442"/>
    <lineage>
        <taxon>Eukaryota</taxon>
        <taxon>Viridiplantae</taxon>
        <taxon>Streptophyta</taxon>
        <taxon>Embryophyta</taxon>
        <taxon>Tracheophyta</taxon>
        <taxon>Spermatophyta</taxon>
        <taxon>Magnoliopsida</taxon>
        <taxon>Liliopsida</taxon>
        <taxon>Poales</taxon>
        <taxon>Poaceae</taxon>
        <taxon>PACMAD clade</taxon>
        <taxon>Panicoideae</taxon>
        <taxon>Andropogonodae</taxon>
        <taxon>Paspaleae</taxon>
        <taxon>Paspalinae</taxon>
        <taxon>Paspalum</taxon>
    </lineage>
</organism>
<protein>
    <submittedName>
        <fullName evidence="2">Uncharacterized protein</fullName>
    </submittedName>
</protein>
<evidence type="ECO:0000256" key="1">
    <source>
        <dbReference type="SAM" id="MobiDB-lite"/>
    </source>
</evidence>
<proteinExistence type="predicted"/>
<name>A0AAQ3WGV3_PASNO</name>
<feature type="compositionally biased region" description="Low complexity" evidence="1">
    <location>
        <begin position="180"/>
        <end position="198"/>
    </location>
</feature>
<gene>
    <name evidence="2" type="ORF">U9M48_011014</name>
</gene>
<dbReference type="Proteomes" id="UP001341281">
    <property type="component" value="Chromosome 02"/>
</dbReference>
<feature type="compositionally biased region" description="Pro residues" evidence="1">
    <location>
        <begin position="52"/>
        <end position="62"/>
    </location>
</feature>
<feature type="compositionally biased region" description="Basic and acidic residues" evidence="1">
    <location>
        <begin position="140"/>
        <end position="151"/>
    </location>
</feature>
<dbReference type="AlphaFoldDB" id="A0AAQ3WGV3"/>
<reference evidence="2 3" key="1">
    <citation type="submission" date="2024-02" db="EMBL/GenBank/DDBJ databases">
        <title>High-quality chromosome-scale genome assembly of Pensacola bahiagrass (Paspalum notatum Flugge var. saurae).</title>
        <authorList>
            <person name="Vega J.M."/>
            <person name="Podio M."/>
            <person name="Orjuela J."/>
            <person name="Siena L.A."/>
            <person name="Pessino S.C."/>
            <person name="Combes M.C."/>
            <person name="Mariac C."/>
            <person name="Albertini E."/>
            <person name="Pupilli F."/>
            <person name="Ortiz J.P.A."/>
            <person name="Leblanc O."/>
        </authorList>
    </citation>
    <scope>NUCLEOTIDE SEQUENCE [LARGE SCALE GENOMIC DNA]</scope>
    <source>
        <strain evidence="2">R1</strain>
        <tissue evidence="2">Leaf</tissue>
    </source>
</reference>
<accession>A0AAQ3WGV3</accession>
<dbReference type="EMBL" id="CP144746">
    <property type="protein sequence ID" value="WVZ61090.1"/>
    <property type="molecule type" value="Genomic_DNA"/>
</dbReference>
<keyword evidence="3" id="KW-1185">Reference proteome</keyword>
<feature type="region of interest" description="Disordered" evidence="1">
    <location>
        <begin position="17"/>
        <end position="207"/>
    </location>
</feature>